<organism evidence="1 2">
    <name type="scientific">Roseobacter ponti</name>
    <dbReference type="NCBI Taxonomy" id="1891787"/>
    <lineage>
        <taxon>Bacteria</taxon>
        <taxon>Pseudomonadati</taxon>
        <taxon>Pseudomonadota</taxon>
        <taxon>Alphaproteobacteria</taxon>
        <taxon>Rhodobacterales</taxon>
        <taxon>Roseobacteraceae</taxon>
        <taxon>Roseobacter</taxon>
    </lineage>
</organism>
<accession>A0A858SU91</accession>
<dbReference type="KEGG" id="rpon:G3256_04430"/>
<name>A0A858SU91_9RHOB</name>
<proteinExistence type="predicted"/>
<evidence type="ECO:0000313" key="1">
    <source>
        <dbReference type="EMBL" id="QJF50456.1"/>
    </source>
</evidence>
<dbReference type="EMBL" id="CP048788">
    <property type="protein sequence ID" value="QJF50456.1"/>
    <property type="molecule type" value="Genomic_DNA"/>
</dbReference>
<dbReference type="Proteomes" id="UP000503308">
    <property type="component" value="Chromosome"/>
</dbReference>
<dbReference type="AlphaFoldDB" id="A0A858SU91"/>
<evidence type="ECO:0000313" key="2">
    <source>
        <dbReference type="Proteomes" id="UP000503308"/>
    </source>
</evidence>
<gene>
    <name evidence="1" type="ORF">G3256_04430</name>
</gene>
<reference evidence="1 2" key="1">
    <citation type="submission" date="2020-02" db="EMBL/GenBank/DDBJ databases">
        <title>Genome sequence of Roseobacter ponti.</title>
        <authorList>
            <person name="Hollensteiner J."/>
            <person name="Schneider D."/>
            <person name="Poehlein A."/>
            <person name="Daniel R."/>
        </authorList>
    </citation>
    <scope>NUCLEOTIDE SEQUENCE [LARGE SCALE GENOMIC DNA]</scope>
    <source>
        <strain evidence="1 2">DSM 106830</strain>
    </source>
</reference>
<sequence length="54" mass="6548">MKPIVNRLTDAVEKRVRFNRTYNELRRMDRRTGWDLDMFPEDALKTAHAHVYGR</sequence>
<dbReference type="RefSeq" id="WP_169639671.1">
    <property type="nucleotide sequence ID" value="NZ_CP048788.1"/>
</dbReference>
<protein>
    <submittedName>
        <fullName evidence="1">Uncharacterized protein</fullName>
    </submittedName>
</protein>
<keyword evidence="2" id="KW-1185">Reference proteome</keyword>